<dbReference type="Proteomes" id="UP000276899">
    <property type="component" value="Chromosome"/>
</dbReference>
<evidence type="ECO:0000313" key="2">
    <source>
        <dbReference type="EMBL" id="VEG74953.1"/>
    </source>
</evidence>
<feature type="transmembrane region" description="Helical" evidence="1">
    <location>
        <begin position="104"/>
        <end position="127"/>
    </location>
</feature>
<evidence type="ECO:0000256" key="1">
    <source>
        <dbReference type="SAM" id="Phobius"/>
    </source>
</evidence>
<dbReference type="RefSeq" id="WP_084501008.1">
    <property type="nucleotide sequence ID" value="NZ_CBCRWE010000018.1"/>
</dbReference>
<proteinExistence type="predicted"/>
<dbReference type="STRING" id="1278298.GCA_000428685_00615"/>
<reference evidence="2 3" key="1">
    <citation type="submission" date="2018-12" db="EMBL/GenBank/DDBJ databases">
        <authorList>
            <consortium name="Pathogen Informatics"/>
        </authorList>
    </citation>
    <scope>NUCLEOTIDE SEQUENCE [LARGE SCALE GENOMIC DNA]</scope>
    <source>
        <strain evidence="2 3">NCTC11923</strain>
    </source>
</reference>
<accession>A0A3S4UP04</accession>
<keyword evidence="1" id="KW-0472">Membrane</keyword>
<feature type="transmembrane region" description="Helical" evidence="1">
    <location>
        <begin position="45"/>
        <end position="71"/>
    </location>
</feature>
<dbReference type="KEGG" id="asla:NCTC11923_01605"/>
<keyword evidence="3" id="KW-1185">Reference proteome</keyword>
<dbReference type="AlphaFoldDB" id="A0A3S4UP04"/>
<feature type="transmembrane region" description="Helical" evidence="1">
    <location>
        <begin position="78"/>
        <end position="98"/>
    </location>
</feature>
<feature type="transmembrane region" description="Helical" evidence="1">
    <location>
        <begin position="20"/>
        <end position="39"/>
    </location>
</feature>
<sequence>MTSGSIMRRINGEKFGRWSLRLDAAYCTVLGAAVALFAGRIAEGVALPALLIAAAGVAVVVWAGGIVWMLARLPLRSALRLVMVANLVAAIAVGFASATAATLLIVLAVVTVAIDIALFATSQAVALRALPVRG</sequence>
<evidence type="ECO:0000313" key="3">
    <source>
        <dbReference type="Proteomes" id="UP000276899"/>
    </source>
</evidence>
<gene>
    <name evidence="2" type="ORF">NCTC11923_01605</name>
</gene>
<dbReference type="EMBL" id="LR134363">
    <property type="protein sequence ID" value="VEG74953.1"/>
    <property type="molecule type" value="Genomic_DNA"/>
</dbReference>
<protein>
    <recommendedName>
        <fullName evidence="4">Integral membrane protein</fullName>
    </recommendedName>
</protein>
<name>A0A3S4UP04_9ACTO</name>
<evidence type="ECO:0008006" key="4">
    <source>
        <dbReference type="Google" id="ProtNLM"/>
    </source>
</evidence>
<keyword evidence="1" id="KW-1133">Transmembrane helix</keyword>
<keyword evidence="1" id="KW-0812">Transmembrane</keyword>
<organism evidence="2 3">
    <name type="scientific">Actinomyces slackii</name>
    <dbReference type="NCBI Taxonomy" id="52774"/>
    <lineage>
        <taxon>Bacteria</taxon>
        <taxon>Bacillati</taxon>
        <taxon>Actinomycetota</taxon>
        <taxon>Actinomycetes</taxon>
        <taxon>Actinomycetales</taxon>
        <taxon>Actinomycetaceae</taxon>
        <taxon>Actinomyces</taxon>
    </lineage>
</organism>